<evidence type="ECO:0000256" key="1">
    <source>
        <dbReference type="SAM" id="SignalP"/>
    </source>
</evidence>
<accession>A0A0W0VNE0</accession>
<gene>
    <name evidence="2" type="ORF">Llon_1432</name>
</gene>
<feature type="chain" id="PRO_5006914972" evidence="1">
    <location>
        <begin position="26"/>
        <end position="153"/>
    </location>
</feature>
<dbReference type="EMBL" id="LNYK01000016">
    <property type="protein sequence ID" value="KTD21334.1"/>
    <property type="molecule type" value="Genomic_DNA"/>
</dbReference>
<name>A0A0W0VNE0_9GAMM</name>
<evidence type="ECO:0000313" key="2">
    <source>
        <dbReference type="EMBL" id="KTD21334.1"/>
    </source>
</evidence>
<dbReference type="AlphaFoldDB" id="A0A0W0VNE0"/>
<evidence type="ECO:0000313" key="3">
    <source>
        <dbReference type="Proteomes" id="UP000054997"/>
    </source>
</evidence>
<protein>
    <submittedName>
        <fullName evidence="2">Uncharacterized protein</fullName>
    </submittedName>
</protein>
<feature type="signal peptide" evidence="1">
    <location>
        <begin position="1"/>
        <end position="25"/>
    </location>
</feature>
<comment type="caution">
    <text evidence="2">The sequence shown here is derived from an EMBL/GenBank/DDBJ whole genome shotgun (WGS) entry which is preliminary data.</text>
</comment>
<keyword evidence="3" id="KW-1185">Reference proteome</keyword>
<sequence length="153" mass="16976">MAWNMKQFILLPILIISLATPAVQAATLKSLSNYQIVQIFQDTTISSVPLAVINDELVINPFTGYFGKAGKTVGKFALPLANNQPQADSGVWTVTSEGAFCVTWQHWNNNEQVCWFVYELGNGYLFINAKRNDFASVILKDIKPGNHTNLEVP</sequence>
<dbReference type="Proteomes" id="UP000054997">
    <property type="component" value="Unassembled WGS sequence"/>
</dbReference>
<reference evidence="2 3" key="1">
    <citation type="submission" date="2015-11" db="EMBL/GenBank/DDBJ databases">
        <title>Genomic analysis of 38 Legionella species identifies large and diverse effector repertoires.</title>
        <authorList>
            <person name="Burstein D."/>
            <person name="Amaro F."/>
            <person name="Zusman T."/>
            <person name="Lifshitz Z."/>
            <person name="Cohen O."/>
            <person name="Gilbert J.A."/>
            <person name="Pupko T."/>
            <person name="Shuman H.A."/>
            <person name="Segal G."/>
        </authorList>
    </citation>
    <scope>NUCLEOTIDE SEQUENCE [LARGE SCALE GENOMIC DNA]</scope>
    <source>
        <strain evidence="2 3">ATCC 49505</strain>
    </source>
</reference>
<dbReference type="PATRIC" id="fig|45068.5.peg.1552"/>
<keyword evidence="1" id="KW-0732">Signal</keyword>
<proteinExistence type="predicted"/>
<organism evidence="2 3">
    <name type="scientific">Legionella londiniensis</name>
    <dbReference type="NCBI Taxonomy" id="45068"/>
    <lineage>
        <taxon>Bacteria</taxon>
        <taxon>Pseudomonadati</taxon>
        <taxon>Pseudomonadota</taxon>
        <taxon>Gammaproteobacteria</taxon>
        <taxon>Legionellales</taxon>
        <taxon>Legionellaceae</taxon>
        <taxon>Legionella</taxon>
    </lineage>
</organism>